<evidence type="ECO:0000313" key="3">
    <source>
        <dbReference type="Proteomes" id="UP000694388"/>
    </source>
</evidence>
<dbReference type="Ensembl" id="ENSEBUT00000017428.1">
    <property type="protein sequence ID" value="ENSEBUP00000016852.1"/>
    <property type="gene ID" value="ENSEBUG00000010552.1"/>
</dbReference>
<feature type="transmembrane region" description="Helical" evidence="1">
    <location>
        <begin position="150"/>
        <end position="168"/>
    </location>
</feature>
<protein>
    <submittedName>
        <fullName evidence="2">Uncharacterized protein</fullName>
    </submittedName>
</protein>
<evidence type="ECO:0000256" key="1">
    <source>
        <dbReference type="SAM" id="Phobius"/>
    </source>
</evidence>
<evidence type="ECO:0000313" key="2">
    <source>
        <dbReference type="Ensembl" id="ENSEBUP00000016852.1"/>
    </source>
</evidence>
<keyword evidence="1" id="KW-0812">Transmembrane</keyword>
<reference evidence="2" key="2">
    <citation type="submission" date="2025-09" db="UniProtKB">
        <authorList>
            <consortium name="Ensembl"/>
        </authorList>
    </citation>
    <scope>IDENTIFICATION</scope>
</reference>
<proteinExistence type="predicted"/>
<keyword evidence="1" id="KW-1133">Transmembrane helix</keyword>
<organism evidence="2 3">
    <name type="scientific">Eptatretus burgeri</name>
    <name type="common">Inshore hagfish</name>
    <dbReference type="NCBI Taxonomy" id="7764"/>
    <lineage>
        <taxon>Eukaryota</taxon>
        <taxon>Metazoa</taxon>
        <taxon>Chordata</taxon>
        <taxon>Craniata</taxon>
        <taxon>Vertebrata</taxon>
        <taxon>Cyclostomata</taxon>
        <taxon>Myxini</taxon>
        <taxon>Myxiniformes</taxon>
        <taxon>Myxinidae</taxon>
        <taxon>Eptatretinae</taxon>
        <taxon>Eptatretus</taxon>
    </lineage>
</organism>
<accession>A0A8C4QKK2</accession>
<dbReference type="Proteomes" id="UP000694388">
    <property type="component" value="Unplaced"/>
</dbReference>
<keyword evidence="1" id="KW-0472">Membrane</keyword>
<keyword evidence="3" id="KW-1185">Reference proteome</keyword>
<sequence length="186" mass="21154">MHTSCKQEIEGRLKENCIMNDERDEKSQLLVPKEEDVKESVKEAEVDSKFVQINAGKAEVHIYIVRLDKVQKGSCARTDAAFTPRPGCRSHIKVSRVVNTYGPQSRQKLPIKTEIATRGCGNSAIEERLQNLEVHLQLKPGRIIKAARKLLWLVVSVILLASCVPHLIGRLNHFVHFCFKKSNIWF</sequence>
<name>A0A8C4QKK2_EPTBU</name>
<dbReference type="AlphaFoldDB" id="A0A8C4QKK2"/>
<reference evidence="2" key="1">
    <citation type="submission" date="2025-08" db="UniProtKB">
        <authorList>
            <consortium name="Ensembl"/>
        </authorList>
    </citation>
    <scope>IDENTIFICATION</scope>
</reference>